<dbReference type="InterPro" id="IPR052363">
    <property type="entry name" value="LPS_export_LptC"/>
</dbReference>
<gene>
    <name evidence="7" type="primary">lptC</name>
    <name evidence="7" type="ORF">Q9291_01380</name>
</gene>
<accession>A0ABT9JPL5</accession>
<evidence type="ECO:0000256" key="3">
    <source>
        <dbReference type="ARBA" id="ARBA00022692"/>
    </source>
</evidence>
<evidence type="ECO:0000313" key="7">
    <source>
        <dbReference type="EMBL" id="MDP8566489.1"/>
    </source>
</evidence>
<protein>
    <submittedName>
        <fullName evidence="7">LPS export ABC transporter periplasmic protein LptC</fullName>
    </submittedName>
</protein>
<keyword evidence="1" id="KW-1003">Cell membrane</keyword>
<dbReference type="Proteomes" id="UP001225906">
    <property type="component" value="Unassembled WGS sequence"/>
</dbReference>
<evidence type="ECO:0000256" key="2">
    <source>
        <dbReference type="ARBA" id="ARBA00022519"/>
    </source>
</evidence>
<dbReference type="InterPro" id="IPR010664">
    <property type="entry name" value="LipoPS_assembly_LptC-rel"/>
</dbReference>
<name>A0ABT9JPL5_9PROT</name>
<sequence>MLKQPIILPIALLLFLALLTFWINQTVQQQGVRLSSQGRHDPDYMLYNFVSTRTDASGFTKYVLAAAQMRHYPDSDTTELQRPRFTQFGQDKPYTQIHGQHGKISPNGKQVEFSQHVKVIRQATPTKGEMQLSTDQLTLEPDREIAHTDYPVVIKQEPATVITATGMTFDNKASTIQLFNRVHVHYERVPSAGKTASSTRSSVDQSSARPR</sequence>
<comment type="caution">
    <text evidence="7">The sequence shown here is derived from an EMBL/GenBank/DDBJ whole genome shotgun (WGS) entry which is preliminary data.</text>
</comment>
<keyword evidence="4" id="KW-1133">Transmembrane helix</keyword>
<keyword evidence="2" id="KW-0997">Cell inner membrane</keyword>
<dbReference type="EMBL" id="JAVCAP010000001">
    <property type="protein sequence ID" value="MDP8566489.1"/>
    <property type="molecule type" value="Genomic_DNA"/>
</dbReference>
<evidence type="ECO:0000256" key="5">
    <source>
        <dbReference type="ARBA" id="ARBA00023136"/>
    </source>
</evidence>
<keyword evidence="8" id="KW-1185">Reference proteome</keyword>
<dbReference type="RefSeq" id="WP_306388185.1">
    <property type="nucleotide sequence ID" value="NZ_JAVCAP010000001.1"/>
</dbReference>
<dbReference type="NCBIfam" id="TIGR04409">
    <property type="entry name" value="LptC_YrbK"/>
    <property type="match status" value="1"/>
</dbReference>
<keyword evidence="5" id="KW-0472">Membrane</keyword>
<dbReference type="Pfam" id="PF06835">
    <property type="entry name" value="LptC"/>
    <property type="match status" value="1"/>
</dbReference>
<proteinExistence type="predicted"/>
<keyword evidence="3" id="KW-0812">Transmembrane</keyword>
<evidence type="ECO:0000256" key="4">
    <source>
        <dbReference type="ARBA" id="ARBA00022989"/>
    </source>
</evidence>
<dbReference type="Gene3D" id="2.60.450.10">
    <property type="entry name" value="Lipopolysaccharide (LPS) transport protein A like domain"/>
    <property type="match status" value="1"/>
</dbReference>
<evidence type="ECO:0000256" key="1">
    <source>
        <dbReference type="ARBA" id="ARBA00022475"/>
    </source>
</evidence>
<feature type="region of interest" description="Disordered" evidence="6">
    <location>
        <begin position="190"/>
        <end position="211"/>
    </location>
</feature>
<reference evidence="8" key="1">
    <citation type="journal article" date="2019" name="Int. J. Syst. Evol. Microbiol.">
        <title>The Global Catalogue of Microorganisms (GCM) 10K type strain sequencing project: providing services to taxonomists for standard genome sequencing and annotation.</title>
        <authorList>
            <consortium name="The Broad Institute Genomics Platform"/>
            <consortium name="The Broad Institute Genome Sequencing Center for Infectious Disease"/>
            <person name="Wu L."/>
            <person name="Ma J."/>
        </authorList>
    </citation>
    <scope>NUCLEOTIDE SEQUENCE [LARGE SCALE GENOMIC DNA]</scope>
    <source>
        <strain evidence="8">VKM B-3159</strain>
    </source>
</reference>
<dbReference type="InterPro" id="IPR026265">
    <property type="entry name" value="LptC"/>
</dbReference>
<dbReference type="PANTHER" id="PTHR37481">
    <property type="entry name" value="LIPOPOLYSACCHARIDE EXPORT SYSTEM PROTEIN LPTC"/>
    <property type="match status" value="1"/>
</dbReference>
<evidence type="ECO:0000313" key="8">
    <source>
        <dbReference type="Proteomes" id="UP001225906"/>
    </source>
</evidence>
<organism evidence="7 8">
    <name type="scientific">Methylophilus aquaticus</name>
    <dbReference type="NCBI Taxonomy" id="1971610"/>
    <lineage>
        <taxon>Bacteria</taxon>
        <taxon>Pseudomonadati</taxon>
        <taxon>Pseudomonadota</taxon>
        <taxon>Betaproteobacteria</taxon>
        <taxon>Nitrosomonadales</taxon>
        <taxon>Methylophilaceae</taxon>
        <taxon>Methylophilus</taxon>
    </lineage>
</organism>
<feature type="compositionally biased region" description="Polar residues" evidence="6">
    <location>
        <begin position="194"/>
        <end position="211"/>
    </location>
</feature>
<dbReference type="PANTHER" id="PTHR37481:SF1">
    <property type="entry name" value="LIPOPOLYSACCHARIDE EXPORT SYSTEM PROTEIN LPTC"/>
    <property type="match status" value="1"/>
</dbReference>
<evidence type="ECO:0000256" key="6">
    <source>
        <dbReference type="SAM" id="MobiDB-lite"/>
    </source>
</evidence>